<dbReference type="SUPFAM" id="SSF81296">
    <property type="entry name" value="E set domains"/>
    <property type="match status" value="1"/>
</dbReference>
<dbReference type="GO" id="GO:0009507">
    <property type="term" value="C:chloroplast"/>
    <property type="evidence" value="ECO:0007669"/>
    <property type="project" value="UniProtKB-ARBA"/>
</dbReference>
<dbReference type="InterPro" id="IPR032640">
    <property type="entry name" value="AMPK1_CBM"/>
</dbReference>
<dbReference type="InterPro" id="IPR014756">
    <property type="entry name" value="Ig_E-set"/>
</dbReference>
<protein>
    <submittedName>
        <fullName evidence="3">5'-AMP-activated protein kinase-related</fullName>
    </submittedName>
</protein>
<dbReference type="GO" id="GO:0016301">
    <property type="term" value="F:kinase activity"/>
    <property type="evidence" value="ECO:0007669"/>
    <property type="project" value="UniProtKB-KW"/>
</dbReference>
<dbReference type="Pfam" id="PF16561">
    <property type="entry name" value="AMPK1_CBM"/>
    <property type="match status" value="1"/>
</dbReference>
<dbReference type="PANTHER" id="PTHR47434">
    <property type="entry name" value="PROTEIN PTST HOMOLOG 3, CHLOROPLASTIC"/>
    <property type="match status" value="1"/>
</dbReference>
<dbReference type="InterPro" id="IPR013783">
    <property type="entry name" value="Ig-like_fold"/>
</dbReference>
<keyword evidence="4" id="KW-1185">Reference proteome</keyword>
<accession>A0ABD1U471</accession>
<dbReference type="Proteomes" id="UP001604336">
    <property type="component" value="Unassembled WGS sequence"/>
</dbReference>
<keyword evidence="3" id="KW-0418">Kinase</keyword>
<dbReference type="Gene3D" id="2.60.40.10">
    <property type="entry name" value="Immunoglobulins"/>
    <property type="match status" value="1"/>
</dbReference>
<evidence type="ECO:0000313" key="3">
    <source>
        <dbReference type="EMBL" id="KAL2519453.1"/>
    </source>
</evidence>
<dbReference type="CDD" id="cd02859">
    <property type="entry name" value="E_set_AMPKbeta_like_N"/>
    <property type="match status" value="1"/>
</dbReference>
<reference evidence="4" key="1">
    <citation type="submission" date="2024-07" db="EMBL/GenBank/DDBJ databases">
        <title>Two chromosome-level genome assemblies of Korean endemic species Abeliophyllum distichum and Forsythia ovata (Oleaceae).</title>
        <authorList>
            <person name="Jang H."/>
        </authorList>
    </citation>
    <scope>NUCLEOTIDE SEQUENCE [LARGE SCALE GENOMIC DNA]</scope>
</reference>
<dbReference type="PANTHER" id="PTHR47434:SF1">
    <property type="entry name" value="PROTEIN PTST HOMOLOG 2, CHLOROPLASTIC"/>
    <property type="match status" value="1"/>
</dbReference>
<name>A0ABD1U471_9LAMI</name>
<dbReference type="AlphaFoldDB" id="A0ABD1U471"/>
<dbReference type="EMBL" id="JBFOLK010000004">
    <property type="protein sequence ID" value="KAL2519453.1"/>
    <property type="molecule type" value="Genomic_DNA"/>
</dbReference>
<feature type="domain" description="AMP-activated protein kinase glycogen-binding" evidence="2">
    <location>
        <begin position="447"/>
        <end position="516"/>
    </location>
</feature>
<proteinExistence type="predicted"/>
<sequence length="524" mass="59926">MFTLINPHARITKFHHPILHSSYIVTPSLFCVYNPKRRPQWYRKTAIFSRSWGFLEVKRLRKFEGSNGRFRCFWCKESDGDEELEAEIMEFMEKSENPTMFPTKEEFLKAGRMDLVEAIKKRGGWYSLGWEGENVEEDVDFNIEEFQRRVESCRESSSLGENDGNSFSGLGENEEKIYSGINSWQLASSSGKMGAEEDAGIEGILSRLEKQRNTDYGINLENYGFGTYASSKDERENRHVGTYIDVDIADPGKHSRLTSGFAHKSILDHSGGMISLTNEPETWRTWSNQQAGFQDTQYEAADISLGENQVERNKEASIYERMMTSEEYAESLDSHEGSNQNQVQAQLKDLELELTSALQFLRSKKEGYIAKEVTGSSSSDLQKVSDALEFQENEIMNSQERLRSNRAKLAVLEGKMTLAIVDAQKIVEEKQMRIDGARKALQLLRTVCIGWPNSASEVLLVGSFDGWTTQRKMEKSKMGIFSVYLKLYPGRYEIKFIVDGIWKVDPLRPITQNSKYENNLLIIS</sequence>
<organism evidence="3 4">
    <name type="scientific">Abeliophyllum distichum</name>
    <dbReference type="NCBI Taxonomy" id="126358"/>
    <lineage>
        <taxon>Eukaryota</taxon>
        <taxon>Viridiplantae</taxon>
        <taxon>Streptophyta</taxon>
        <taxon>Embryophyta</taxon>
        <taxon>Tracheophyta</taxon>
        <taxon>Spermatophyta</taxon>
        <taxon>Magnoliopsida</taxon>
        <taxon>eudicotyledons</taxon>
        <taxon>Gunneridae</taxon>
        <taxon>Pentapetalae</taxon>
        <taxon>asterids</taxon>
        <taxon>lamiids</taxon>
        <taxon>Lamiales</taxon>
        <taxon>Oleaceae</taxon>
        <taxon>Forsythieae</taxon>
        <taxon>Abeliophyllum</taxon>
    </lineage>
</organism>
<comment type="caution">
    <text evidence="3">The sequence shown here is derived from an EMBL/GenBank/DDBJ whole genome shotgun (WGS) entry which is preliminary data.</text>
</comment>
<feature type="coiled-coil region" evidence="1">
    <location>
        <begin position="381"/>
        <end position="408"/>
    </location>
</feature>
<gene>
    <name evidence="3" type="ORF">Adt_15700</name>
</gene>
<keyword evidence="3" id="KW-0808">Transferase</keyword>
<evidence type="ECO:0000313" key="4">
    <source>
        <dbReference type="Proteomes" id="UP001604336"/>
    </source>
</evidence>
<evidence type="ECO:0000259" key="2">
    <source>
        <dbReference type="Pfam" id="PF16561"/>
    </source>
</evidence>
<evidence type="ECO:0000256" key="1">
    <source>
        <dbReference type="SAM" id="Coils"/>
    </source>
</evidence>
<keyword evidence="1" id="KW-0175">Coiled coil</keyword>